<gene>
    <name evidence="1" type="ORF">DRP53_07640</name>
</gene>
<reference evidence="1 2" key="1">
    <citation type="submission" date="2018-06" db="EMBL/GenBank/DDBJ databases">
        <title>Extensive metabolic versatility and redundancy in microbially diverse, dynamic hydrothermal sediments.</title>
        <authorList>
            <person name="Dombrowski N."/>
            <person name="Teske A."/>
            <person name="Baker B.J."/>
        </authorList>
    </citation>
    <scope>NUCLEOTIDE SEQUENCE [LARGE SCALE GENOMIC DNA]</scope>
    <source>
        <strain evidence="1">B36_G15</strain>
    </source>
</reference>
<dbReference type="Proteomes" id="UP000268469">
    <property type="component" value="Unassembled WGS sequence"/>
</dbReference>
<proteinExistence type="predicted"/>
<comment type="caution">
    <text evidence="1">The sequence shown here is derived from an EMBL/GenBank/DDBJ whole genome shotgun (WGS) entry which is preliminary data.</text>
</comment>
<accession>A0A660SG43</accession>
<evidence type="ECO:0000313" key="2">
    <source>
        <dbReference type="Proteomes" id="UP000268469"/>
    </source>
</evidence>
<protein>
    <submittedName>
        <fullName evidence="1">Uncharacterized protein</fullName>
    </submittedName>
</protein>
<organism evidence="1 2">
    <name type="scientific">candidate division WOR-3 bacterium</name>
    <dbReference type="NCBI Taxonomy" id="2052148"/>
    <lineage>
        <taxon>Bacteria</taxon>
        <taxon>Bacteria division WOR-3</taxon>
    </lineage>
</organism>
<name>A0A660SG43_UNCW3</name>
<evidence type="ECO:0000313" key="1">
    <source>
        <dbReference type="EMBL" id="RKX69603.1"/>
    </source>
</evidence>
<dbReference type="AlphaFoldDB" id="A0A660SG43"/>
<sequence length="86" mass="10169">MIRETIEFGLGVALSTVDLLSKRGREFIERGKEVEDRYPRLKRITTSVGEYEERLLRFLKERLPFASKEEIAELTRKVDSILKRKK</sequence>
<dbReference type="EMBL" id="QNBE01000075">
    <property type="protein sequence ID" value="RKX69603.1"/>
    <property type="molecule type" value="Genomic_DNA"/>
</dbReference>